<feature type="compositionally biased region" description="Low complexity" evidence="6">
    <location>
        <begin position="63"/>
        <end position="72"/>
    </location>
</feature>
<dbReference type="STRING" id="683960.A0A1E3NW61"/>
<dbReference type="GO" id="GO:0005886">
    <property type="term" value="C:plasma membrane"/>
    <property type="evidence" value="ECO:0007669"/>
    <property type="project" value="EnsemblFungi"/>
</dbReference>
<dbReference type="GO" id="GO:0005829">
    <property type="term" value="C:cytosol"/>
    <property type="evidence" value="ECO:0007669"/>
    <property type="project" value="TreeGrafter"/>
</dbReference>
<dbReference type="Proteomes" id="UP000094112">
    <property type="component" value="Unassembled WGS sequence"/>
</dbReference>
<dbReference type="PANTHER" id="PTHR10972:SF203">
    <property type="entry name" value="OXYSTEROL-BINDING PROTEIN HOMOLOG 3"/>
    <property type="match status" value="1"/>
</dbReference>
<dbReference type="GeneID" id="30199550"/>
<dbReference type="GO" id="GO:0007124">
    <property type="term" value="P:pseudohyphal growth"/>
    <property type="evidence" value="ECO:0007669"/>
    <property type="project" value="EnsemblFungi"/>
</dbReference>
<evidence type="ECO:0000256" key="1">
    <source>
        <dbReference type="ARBA" id="ARBA00008842"/>
    </source>
</evidence>
<dbReference type="GO" id="GO:0032934">
    <property type="term" value="F:sterol binding"/>
    <property type="evidence" value="ECO:0007669"/>
    <property type="project" value="TreeGrafter"/>
</dbReference>
<feature type="domain" description="PH" evidence="7">
    <location>
        <begin position="174"/>
        <end position="268"/>
    </location>
</feature>
<feature type="region of interest" description="Disordered" evidence="6">
    <location>
        <begin position="49"/>
        <end position="81"/>
    </location>
</feature>
<dbReference type="Gene3D" id="2.30.29.30">
    <property type="entry name" value="Pleckstrin-homology domain (PH domain)/Phosphotyrosine-binding domain (PTB)"/>
    <property type="match status" value="1"/>
</dbReference>
<keyword evidence="4" id="KW-0446">Lipid-binding</keyword>
<dbReference type="GO" id="GO:0032541">
    <property type="term" value="C:cortical endoplasmic reticulum"/>
    <property type="evidence" value="ECO:0007669"/>
    <property type="project" value="EnsemblFungi"/>
</dbReference>
<dbReference type="SUPFAM" id="SSF50729">
    <property type="entry name" value="PH domain-like"/>
    <property type="match status" value="1"/>
</dbReference>
<dbReference type="GO" id="GO:0006897">
    <property type="term" value="P:endocytosis"/>
    <property type="evidence" value="ECO:0007669"/>
    <property type="project" value="EnsemblFungi"/>
</dbReference>
<dbReference type="GO" id="GO:0061709">
    <property type="term" value="P:reticulophagy"/>
    <property type="evidence" value="ECO:0007669"/>
    <property type="project" value="EnsemblFungi"/>
</dbReference>
<evidence type="ECO:0000256" key="3">
    <source>
        <dbReference type="ARBA" id="ARBA00023055"/>
    </source>
</evidence>
<protein>
    <recommendedName>
        <fullName evidence="7">PH domain-containing protein</fullName>
    </recommendedName>
</protein>
<dbReference type="GO" id="GO:0001403">
    <property type="term" value="P:invasive growth in response to glucose limitation"/>
    <property type="evidence" value="ECO:0007669"/>
    <property type="project" value="EnsemblFungi"/>
</dbReference>
<evidence type="ECO:0000313" key="9">
    <source>
        <dbReference type="Proteomes" id="UP000094112"/>
    </source>
</evidence>
<dbReference type="PROSITE" id="PS50003">
    <property type="entry name" value="PH_DOMAIN"/>
    <property type="match status" value="1"/>
</dbReference>
<dbReference type="InterPro" id="IPR001849">
    <property type="entry name" value="PH_domain"/>
</dbReference>
<feature type="coiled-coil region" evidence="5">
    <location>
        <begin position="278"/>
        <end position="305"/>
    </location>
</feature>
<reference evidence="8 9" key="1">
    <citation type="journal article" date="2016" name="Proc. Natl. Acad. Sci. U.S.A.">
        <title>Comparative genomics of biotechnologically important yeasts.</title>
        <authorList>
            <person name="Riley R."/>
            <person name="Haridas S."/>
            <person name="Wolfe K.H."/>
            <person name="Lopes M.R."/>
            <person name="Hittinger C.T."/>
            <person name="Goeker M."/>
            <person name="Salamov A.A."/>
            <person name="Wisecaver J.H."/>
            <person name="Long T.M."/>
            <person name="Calvey C.H."/>
            <person name="Aerts A.L."/>
            <person name="Barry K.W."/>
            <person name="Choi C."/>
            <person name="Clum A."/>
            <person name="Coughlan A.Y."/>
            <person name="Deshpande S."/>
            <person name="Douglass A.P."/>
            <person name="Hanson S.J."/>
            <person name="Klenk H.-P."/>
            <person name="LaButti K.M."/>
            <person name="Lapidus A."/>
            <person name="Lindquist E.A."/>
            <person name="Lipzen A.M."/>
            <person name="Meier-Kolthoff J.P."/>
            <person name="Ohm R.A."/>
            <person name="Otillar R.P."/>
            <person name="Pangilinan J.L."/>
            <person name="Peng Y."/>
            <person name="Rokas A."/>
            <person name="Rosa C.A."/>
            <person name="Scheuner C."/>
            <person name="Sibirny A.A."/>
            <person name="Slot J.C."/>
            <person name="Stielow J.B."/>
            <person name="Sun H."/>
            <person name="Kurtzman C.P."/>
            <person name="Blackwell M."/>
            <person name="Grigoriev I.V."/>
            <person name="Jeffries T.W."/>
        </authorList>
    </citation>
    <scope>NUCLEOTIDE SEQUENCE [LARGE SCALE GENOMIC DNA]</scope>
    <source>
        <strain evidence="9">ATCC 58044 / CBS 1984 / NCYC 433 / NRRL Y-366-8</strain>
    </source>
</reference>
<dbReference type="RefSeq" id="XP_019036562.1">
    <property type="nucleotide sequence ID" value="XM_019182304.1"/>
</dbReference>
<dbReference type="GO" id="GO:0034727">
    <property type="term" value="P:piecemeal microautophagy of the nucleus"/>
    <property type="evidence" value="ECO:0007669"/>
    <property type="project" value="EnsemblFungi"/>
</dbReference>
<dbReference type="EMBL" id="KV454213">
    <property type="protein sequence ID" value="ODQ57355.1"/>
    <property type="molecule type" value="Genomic_DNA"/>
</dbReference>
<organism evidence="8 9">
    <name type="scientific">Wickerhamomyces anomalus (strain ATCC 58044 / CBS 1984 / NCYC 433 / NRRL Y-366-8)</name>
    <name type="common">Yeast</name>
    <name type="synonym">Hansenula anomala</name>
    <dbReference type="NCBI Taxonomy" id="683960"/>
    <lineage>
        <taxon>Eukaryota</taxon>
        <taxon>Fungi</taxon>
        <taxon>Dikarya</taxon>
        <taxon>Ascomycota</taxon>
        <taxon>Saccharomycotina</taxon>
        <taxon>Saccharomycetes</taxon>
        <taxon>Phaffomycetales</taxon>
        <taxon>Wickerhamomycetaceae</taxon>
        <taxon>Wickerhamomyces</taxon>
    </lineage>
</organism>
<dbReference type="AlphaFoldDB" id="A0A1E3NW61"/>
<evidence type="ECO:0000259" key="7">
    <source>
        <dbReference type="PROSITE" id="PS50003"/>
    </source>
</evidence>
<evidence type="ECO:0000313" key="8">
    <source>
        <dbReference type="EMBL" id="ODQ57355.1"/>
    </source>
</evidence>
<dbReference type="FunFam" id="2.40.160.120:FF:000001">
    <property type="entry name" value="Oxysterol-binding protein"/>
    <property type="match status" value="1"/>
</dbReference>
<comment type="similarity">
    <text evidence="1">Belongs to the OSBP family.</text>
</comment>
<dbReference type="SMART" id="SM00233">
    <property type="entry name" value="PH"/>
    <property type="match status" value="1"/>
</dbReference>
<dbReference type="InterPro" id="IPR000648">
    <property type="entry name" value="Oxysterol-bd"/>
</dbReference>
<dbReference type="SUPFAM" id="SSF144000">
    <property type="entry name" value="Oxysterol-binding protein-like"/>
    <property type="match status" value="1"/>
</dbReference>
<evidence type="ECO:0000256" key="6">
    <source>
        <dbReference type="SAM" id="MobiDB-lite"/>
    </source>
</evidence>
<evidence type="ECO:0000256" key="2">
    <source>
        <dbReference type="ARBA" id="ARBA00022448"/>
    </source>
</evidence>
<dbReference type="GO" id="GO:0030011">
    <property type="term" value="P:maintenance of cell polarity"/>
    <property type="evidence" value="ECO:0007669"/>
    <property type="project" value="EnsemblFungi"/>
</dbReference>
<dbReference type="GO" id="GO:0120015">
    <property type="term" value="F:sterol transfer activity"/>
    <property type="evidence" value="ECO:0007669"/>
    <property type="project" value="EnsemblFungi"/>
</dbReference>
<dbReference type="InterPro" id="IPR011993">
    <property type="entry name" value="PH-like_dom_sf"/>
</dbReference>
<dbReference type="Pfam" id="PF15409">
    <property type="entry name" value="PH_8"/>
    <property type="match status" value="1"/>
</dbReference>
<name>A0A1E3NW61_WICAA</name>
<keyword evidence="9" id="KW-1185">Reference proteome</keyword>
<keyword evidence="3" id="KW-0445">Lipid transport</keyword>
<evidence type="ECO:0000256" key="4">
    <source>
        <dbReference type="ARBA" id="ARBA00023121"/>
    </source>
</evidence>
<dbReference type="InterPro" id="IPR041680">
    <property type="entry name" value="PH_8"/>
</dbReference>
<proteinExistence type="inferred from homology"/>
<dbReference type="SUPFAM" id="SSF101576">
    <property type="entry name" value="Supernatant protein factor (SPF), C-terminal domain"/>
    <property type="match status" value="1"/>
</dbReference>
<dbReference type="GO" id="GO:0000742">
    <property type="term" value="P:karyogamy involved in conjugation with cellular fusion"/>
    <property type="evidence" value="ECO:0007669"/>
    <property type="project" value="EnsemblFungi"/>
</dbReference>
<evidence type="ECO:0000256" key="5">
    <source>
        <dbReference type="SAM" id="Coils"/>
    </source>
</evidence>
<dbReference type="Gene3D" id="2.40.160.120">
    <property type="match status" value="1"/>
</dbReference>
<dbReference type="GO" id="GO:0006887">
    <property type="term" value="P:exocytosis"/>
    <property type="evidence" value="ECO:0007669"/>
    <property type="project" value="EnsemblFungi"/>
</dbReference>
<dbReference type="Pfam" id="PF01237">
    <property type="entry name" value="Oxysterol_BP"/>
    <property type="match status" value="1"/>
</dbReference>
<accession>A0A1E3NW61</accession>
<dbReference type="PANTHER" id="PTHR10972">
    <property type="entry name" value="OXYSTEROL-BINDING PROTEIN-RELATED"/>
    <property type="match status" value="1"/>
</dbReference>
<gene>
    <name evidence="8" type="ORF">WICANDRAFT_35407</name>
</gene>
<dbReference type="Gene3D" id="3.30.70.3490">
    <property type="match status" value="1"/>
</dbReference>
<dbReference type="GO" id="GO:0097038">
    <property type="term" value="C:perinuclear endoplasmic reticulum"/>
    <property type="evidence" value="ECO:0007669"/>
    <property type="project" value="TreeGrafter"/>
</dbReference>
<dbReference type="OrthoDB" id="1854502at2759"/>
<dbReference type="GO" id="GO:0035621">
    <property type="term" value="P:ER to Golgi ceramide transport"/>
    <property type="evidence" value="ECO:0007669"/>
    <property type="project" value="EnsemblFungi"/>
</dbReference>
<dbReference type="InterPro" id="IPR037239">
    <property type="entry name" value="OSBP_sf"/>
</dbReference>
<keyword evidence="2" id="KW-0813">Transport</keyword>
<sequence>METIDVHSKSFVVKWIHVPDNSTVIFQLKPIKRSISFSVYRSLTSESYSASNSPALRPQGDVSESNNSSSTSLGRKRSNSTLSLEDKLKQSALAKVHAFGTLNGNQLFKSEFKVEKGGVFAFIFDNTFSKSYSKKVLFNKFFLDSNENTTRPQLSSSSSSLNLPSHGQIHPNKGQYLQGFLLKKKRKKLQGFTKRFFILNFKYNTLSYYMNENSLKTRGEMPVNLATISAFKDENTFIIDSGMEIWTLKTLNKEDWDNWINALNFIKFNSTNSTDEQLNSINSKIDQLSKRFQSLESNLDQQSLSDTKDQLKDLSLYVKTLLTNQSKHAEKSSTTRAGYISPTATSIFSQEFFDALEPYDEIDNITGATGGNDDYDEESSIDNHVLLLPTAKQGNRSASYQVDLSSSSSSDVSIDGGLPTKRVDTLELDNDLSPLPLNPVKRRNDIKLATSTPPSLLSFLRKNVGKDLSTISMPVTSNEPITILQKISETFEYSNLLNEAVNETNNDIKILKIASFAISNLGAMRPKERNLRKPFNPILGETFELVKEDMGYRFIAEKIHHKPQIFAVHCESKDWEISFCLNPEQKFWGKSVELINKGVVTLSFKTTGEVYKWQQPTTLLKNIIAGDRYTEPANSISISSSIGLKSVIEFKKPSGGFFSGSKSEEVLIKVFGEKGHAHDLFVNGKWTSELSIQSSKDQDMNVKIWEVSPLLKGFEQKYGFGPFTANLSEITDIEKGFIPFTDSRFRPDVQAYENGDIKKAESLKLEVEQMQRDRRKVLSDANQVHKPSFFLKAGEEEMDYEVIRGEDSYWNRRKQQNWEGLTQLW</sequence>
<keyword evidence="5" id="KW-0175">Coiled coil</keyword>
<dbReference type="InterPro" id="IPR036598">
    <property type="entry name" value="GOLD_dom_sf"/>
</dbReference>